<dbReference type="InterPro" id="IPR000192">
    <property type="entry name" value="Aminotrans_V_dom"/>
</dbReference>
<dbReference type="PANTHER" id="PTHR43586">
    <property type="entry name" value="CYSTEINE DESULFURASE"/>
    <property type="match status" value="1"/>
</dbReference>
<gene>
    <name evidence="3" type="ORF">OAUR00152_LOCUS34589</name>
</gene>
<feature type="region of interest" description="Disordered" evidence="1">
    <location>
        <begin position="49"/>
        <end position="78"/>
    </location>
</feature>
<dbReference type="Pfam" id="PF03133">
    <property type="entry name" value="TTL"/>
    <property type="match status" value="1"/>
</dbReference>
<evidence type="ECO:0000313" key="3">
    <source>
        <dbReference type="EMBL" id="CAE2275526.1"/>
    </source>
</evidence>
<evidence type="ECO:0000259" key="2">
    <source>
        <dbReference type="Pfam" id="PF00266"/>
    </source>
</evidence>
<dbReference type="Gene3D" id="3.30.470.20">
    <property type="entry name" value="ATP-grasp fold, B domain"/>
    <property type="match status" value="1"/>
</dbReference>
<feature type="region of interest" description="Disordered" evidence="1">
    <location>
        <begin position="1011"/>
        <end position="1032"/>
    </location>
</feature>
<dbReference type="EMBL" id="HBKQ01050142">
    <property type="protein sequence ID" value="CAE2275526.1"/>
    <property type="molecule type" value="Transcribed_RNA"/>
</dbReference>
<dbReference type="InterPro" id="IPR015424">
    <property type="entry name" value="PyrdxlP-dep_Trfase"/>
</dbReference>
<feature type="compositionally biased region" description="Low complexity" evidence="1">
    <location>
        <begin position="50"/>
        <end position="59"/>
    </location>
</feature>
<dbReference type="InterPro" id="IPR015422">
    <property type="entry name" value="PyrdxlP-dep_Trfase_small"/>
</dbReference>
<feature type="compositionally biased region" description="Basic and acidic residues" evidence="1">
    <location>
        <begin position="63"/>
        <end position="73"/>
    </location>
</feature>
<dbReference type="InterPro" id="IPR015421">
    <property type="entry name" value="PyrdxlP-dep_Trfase_major"/>
</dbReference>
<dbReference type="SUPFAM" id="SSF53383">
    <property type="entry name" value="PLP-dependent transferases"/>
    <property type="match status" value="2"/>
</dbReference>
<dbReference type="Gene3D" id="3.40.640.10">
    <property type="entry name" value="Type I PLP-dependent aspartate aminotransferase-like (Major domain)"/>
    <property type="match status" value="1"/>
</dbReference>
<dbReference type="Pfam" id="PF00266">
    <property type="entry name" value="Aminotran_5"/>
    <property type="match status" value="1"/>
</dbReference>
<protein>
    <recommendedName>
        <fullName evidence="2">Aminotransferase class V domain-containing protein</fullName>
    </recommendedName>
</protein>
<dbReference type="InterPro" id="IPR004344">
    <property type="entry name" value="TTL/TTLL_fam"/>
</dbReference>
<reference evidence="3" key="1">
    <citation type="submission" date="2021-01" db="EMBL/GenBank/DDBJ databases">
        <authorList>
            <person name="Corre E."/>
            <person name="Pelletier E."/>
            <person name="Niang G."/>
            <person name="Scheremetjew M."/>
            <person name="Finn R."/>
            <person name="Kale V."/>
            <person name="Holt S."/>
            <person name="Cochrane G."/>
            <person name="Meng A."/>
            <person name="Brown T."/>
            <person name="Cohen L."/>
        </authorList>
    </citation>
    <scope>NUCLEOTIDE SEQUENCE</scope>
    <source>
        <strain evidence="3">Isolate 1302-5</strain>
    </source>
</reference>
<name>A0A7S4NB15_9STRA</name>
<accession>A0A7S4NB15</accession>
<proteinExistence type="predicted"/>
<dbReference type="AlphaFoldDB" id="A0A7S4NB15"/>
<sequence length="1209" mass="129878">MLDLDHAPPDLTSVGEMVTFSVSGRAAHGRIAPLLPPDWVDVGPYAIRLPPSRSRSPPSASVDSDKNNDDDPSRQSSNCDFIVPRFIWENAPRRETRPHRDGARAYSHLPNGTSVLDDKWALARLLPGRGTAVENGPCDGTAIGDLAPLESHCFRGPDGFRKFCNSVGMFAAESRVRSEEESAGAEVCRFPDLLDWHPSSTQSPHPPPPPPPENLWVVKDASSNGAGGIWVVDPSNAGSFLSKKSSPSCGAAPPLLIEGHRYVAQRYAWPPVLYGGRKCHARVYGLITSDGRAYVHRRCFLHVANELFAYGGSCGSKGNNATKCDDSKIGLGAVAKKDDGTDVCGGNAGAFDPSMHITNCCANSHDASKFAGEICADLSVHPFDKNAPTIQVEGEDIGVVPLGEFLPSVSASLAALASRSMPYLGGGEANGGFEYLGMDFILSRKGTNHHPTAYLLEVNAPPSQDTATGLRHAEDLHDDVLRDLISLWVVPRLVPSALSRPGGWKLVLENDSSNRENSRSDCNPIIPSKAAILNKVRWAMVERRMSRQYEQESKLMPAVPVTACGDGDLCRGPVGGLMQYGGNTEESMPTIAADDGINSKKASLTADEVCAFARSQFPYFSYANVNKDSAPECLNNDGQKASILDRSAQPAVFLESAGGSQVPYHVIHSVTSSLSQRHRSSEGTRHVASARRTLLSLLGASPSSHRLFLGGNATSLINSLAVTMAESGFLLEGDEVVISSENHRANVDPWVRAARKVGARVKWWTAPYCLREDRHTDKSGADVENKGDDCGDYSSPCLSDLLSPRKTRIVAVSHASNLLGMVRDIRAVARLVQKRTEGRAQVVVDGVAAVPHVPADLSGKLAMALSGKGTDQGSNCCDGVVHWYAVSCHKAFGPHLGCLCGTHGAVEGVTRGNGVGAPAYHSPGIAHDDDGSWLRSVLERGTLNYESCAGIMGVALYFQSLAGSCSSPEVIGVTNLQPMARGSGIIEGVDMGSRLQRIIASRPMYCLTSPMQTSHENTGEEPQVRSRVGSGKTSSVNSLPVILSLDQVERAYRNILLVESRILEYILPALRSSSERVRILGEFDTTSGCFKNCCRQLEIAPADYGETNINLQPDVSRGDIGRIPLVSFVHERIDSSQIARVCLEGGIICRAGTFLATERLLEEQHIICMEDKSLGSKNISGVVRLSFAHYNTLEDAQRVISALKSIEGW</sequence>
<organism evidence="3">
    <name type="scientific">Odontella aurita</name>
    <dbReference type="NCBI Taxonomy" id="265563"/>
    <lineage>
        <taxon>Eukaryota</taxon>
        <taxon>Sar</taxon>
        <taxon>Stramenopiles</taxon>
        <taxon>Ochrophyta</taxon>
        <taxon>Bacillariophyta</taxon>
        <taxon>Mediophyceae</taxon>
        <taxon>Biddulphiophycidae</taxon>
        <taxon>Eupodiscales</taxon>
        <taxon>Odontellaceae</taxon>
        <taxon>Odontella</taxon>
    </lineage>
</organism>
<feature type="domain" description="Aminotransferase class V" evidence="2">
    <location>
        <begin position="652"/>
        <end position="858"/>
    </location>
</feature>
<evidence type="ECO:0000256" key="1">
    <source>
        <dbReference type="SAM" id="MobiDB-lite"/>
    </source>
</evidence>
<dbReference type="Gene3D" id="3.90.1150.10">
    <property type="entry name" value="Aspartate Aminotransferase, domain 1"/>
    <property type="match status" value="1"/>
</dbReference>
<dbReference type="PANTHER" id="PTHR43586:SF21">
    <property type="entry name" value="PYRIDOXAL PHOSPHATE (PLP)-DEPENDENT ASPARTATE AMINOTRANSFERASE SUPERFAMILY"/>
    <property type="match status" value="1"/>
</dbReference>